<dbReference type="FunFam" id="2.40.50.100:FF:000005">
    <property type="entry name" value="Acetyl-CoA carboxylase 1"/>
    <property type="match status" value="1"/>
</dbReference>
<dbReference type="GO" id="GO:0046872">
    <property type="term" value="F:metal ion binding"/>
    <property type="evidence" value="ECO:0007669"/>
    <property type="project" value="InterPro"/>
</dbReference>
<feature type="region of interest" description="Disordered" evidence="15">
    <location>
        <begin position="1"/>
        <end position="23"/>
    </location>
</feature>
<dbReference type="FunFam" id="3.30.1490.20:FF:000003">
    <property type="entry name" value="acetyl-CoA carboxylase isoform X1"/>
    <property type="match status" value="1"/>
</dbReference>
<dbReference type="FunFam" id="3.90.226.10:FF:000010">
    <property type="entry name" value="acetyl-CoA carboxylase isoform X2"/>
    <property type="match status" value="1"/>
</dbReference>
<dbReference type="GO" id="GO:2001295">
    <property type="term" value="P:malonyl-CoA biosynthetic process"/>
    <property type="evidence" value="ECO:0007669"/>
    <property type="project" value="UniProtKB-UniPathway"/>
</dbReference>
<dbReference type="InterPro" id="IPR013815">
    <property type="entry name" value="ATP_grasp_subdomain_1"/>
</dbReference>
<keyword evidence="3" id="KW-0444">Lipid biosynthesis</keyword>
<dbReference type="InterPro" id="IPR000089">
    <property type="entry name" value="Biotin_lipoyl"/>
</dbReference>
<proteinExistence type="predicted"/>
<dbReference type="Gene3D" id="3.90.1770.10">
    <property type="entry name" value="PreATP-grasp domain"/>
    <property type="match status" value="1"/>
</dbReference>
<dbReference type="InterPro" id="IPR011764">
    <property type="entry name" value="Biotin_carboxylation_dom"/>
</dbReference>
<feature type="domain" description="Biotin carboxylation" evidence="18">
    <location>
        <begin position="59"/>
        <end position="563"/>
    </location>
</feature>
<feature type="compositionally biased region" description="Polar residues" evidence="15">
    <location>
        <begin position="2299"/>
        <end position="2308"/>
    </location>
</feature>
<dbReference type="GO" id="GO:0006633">
    <property type="term" value="P:fatty acid biosynthetic process"/>
    <property type="evidence" value="ECO:0007669"/>
    <property type="project" value="UniProtKB-KW"/>
</dbReference>
<dbReference type="PROSITE" id="PS50979">
    <property type="entry name" value="BC"/>
    <property type="match status" value="1"/>
</dbReference>
<evidence type="ECO:0000256" key="2">
    <source>
        <dbReference type="ARBA" id="ARBA00004956"/>
    </source>
</evidence>
<evidence type="ECO:0000256" key="6">
    <source>
        <dbReference type="ARBA" id="ARBA00022832"/>
    </source>
</evidence>
<evidence type="ECO:0000256" key="13">
    <source>
        <dbReference type="ARBA" id="ARBA00048600"/>
    </source>
</evidence>
<evidence type="ECO:0000256" key="5">
    <source>
        <dbReference type="ARBA" id="ARBA00022741"/>
    </source>
</evidence>
<dbReference type="InterPro" id="IPR011054">
    <property type="entry name" value="Rudment_hybrid_motif"/>
</dbReference>
<dbReference type="FunFam" id="2.40.460.10:FF:000001">
    <property type="entry name" value="Acetyl-CoA carboxylase 1"/>
    <property type="match status" value="1"/>
</dbReference>
<evidence type="ECO:0000256" key="7">
    <source>
        <dbReference type="ARBA" id="ARBA00022840"/>
    </source>
</evidence>
<dbReference type="Pfam" id="PF00289">
    <property type="entry name" value="Biotin_carb_N"/>
    <property type="match status" value="1"/>
</dbReference>
<dbReference type="PROSITE" id="PS50975">
    <property type="entry name" value="ATP_GRASP"/>
    <property type="match status" value="1"/>
</dbReference>
<organism evidence="21 22">
    <name type="scientific">Clytia hemisphaerica</name>
    <dbReference type="NCBI Taxonomy" id="252671"/>
    <lineage>
        <taxon>Eukaryota</taxon>
        <taxon>Metazoa</taxon>
        <taxon>Cnidaria</taxon>
        <taxon>Hydrozoa</taxon>
        <taxon>Hydroidolina</taxon>
        <taxon>Leptothecata</taxon>
        <taxon>Obeliida</taxon>
        <taxon>Clytiidae</taxon>
        <taxon>Clytia</taxon>
    </lineage>
</organism>
<dbReference type="Pfam" id="PF00364">
    <property type="entry name" value="Biotin_lipoyl"/>
    <property type="match status" value="1"/>
</dbReference>
<dbReference type="InterPro" id="IPR049074">
    <property type="entry name" value="ACCA_BT"/>
</dbReference>
<evidence type="ECO:0000256" key="14">
    <source>
        <dbReference type="PROSITE-ProRule" id="PRU00409"/>
    </source>
</evidence>
<dbReference type="SUPFAM" id="SSF51246">
    <property type="entry name" value="Rudiment single hybrid motif"/>
    <property type="match status" value="1"/>
</dbReference>
<dbReference type="SMART" id="SM00878">
    <property type="entry name" value="Biotin_carb_C"/>
    <property type="match status" value="1"/>
</dbReference>
<dbReference type="PROSITE" id="PS50980">
    <property type="entry name" value="COA_CT_NTER"/>
    <property type="match status" value="1"/>
</dbReference>
<evidence type="ECO:0000259" key="17">
    <source>
        <dbReference type="PROSITE" id="PS50975"/>
    </source>
</evidence>
<accession>A0A7M5X2M5</accession>
<dbReference type="InterPro" id="IPR011763">
    <property type="entry name" value="COA_CT_C"/>
</dbReference>
<dbReference type="InterPro" id="IPR005479">
    <property type="entry name" value="CPAse_ATP-bd"/>
</dbReference>
<feature type="domain" description="CoA carboxyltransferase C-terminal" evidence="20">
    <location>
        <begin position="1857"/>
        <end position="2173"/>
    </location>
</feature>
<keyword evidence="5 14" id="KW-0547">Nucleotide-binding</keyword>
<dbReference type="PROSITE" id="PS50968">
    <property type="entry name" value="BIOTINYL_LIPOYL"/>
    <property type="match status" value="1"/>
</dbReference>
<keyword evidence="11" id="KW-0511">Multifunctional enzyme</keyword>
<feature type="region of interest" description="Disordered" evidence="15">
    <location>
        <begin position="2283"/>
        <end position="2308"/>
    </location>
</feature>
<keyword evidence="22" id="KW-1185">Reference proteome</keyword>
<evidence type="ECO:0000256" key="12">
    <source>
        <dbReference type="ARBA" id="ARBA00048065"/>
    </source>
</evidence>
<dbReference type="SUPFAM" id="SSF52440">
    <property type="entry name" value="PreATP-grasp domain"/>
    <property type="match status" value="1"/>
</dbReference>
<dbReference type="GeneID" id="136817020"/>
<evidence type="ECO:0000313" key="21">
    <source>
        <dbReference type="EnsemblMetazoa" id="CLYHEMP016594.1"/>
    </source>
</evidence>
<dbReference type="PROSITE" id="PS50989">
    <property type="entry name" value="COA_CT_CTER"/>
    <property type="match status" value="1"/>
</dbReference>
<evidence type="ECO:0000259" key="20">
    <source>
        <dbReference type="PROSITE" id="PS50989"/>
    </source>
</evidence>
<dbReference type="Gene3D" id="3.30.1490.20">
    <property type="entry name" value="ATP-grasp fold, A domain"/>
    <property type="match status" value="1"/>
</dbReference>
<dbReference type="Gene3D" id="3.90.226.10">
    <property type="entry name" value="2-enoyl-CoA Hydratase, Chain A, domain 1"/>
    <property type="match status" value="2"/>
</dbReference>
<evidence type="ECO:0000256" key="15">
    <source>
        <dbReference type="SAM" id="MobiDB-lite"/>
    </source>
</evidence>
<dbReference type="PROSITE" id="PS00867">
    <property type="entry name" value="CPSASE_2"/>
    <property type="match status" value="1"/>
</dbReference>
<dbReference type="FunFam" id="3.40.50.20:FF:000005">
    <property type="entry name" value="acetyl-CoA carboxylase isoform X2"/>
    <property type="match status" value="1"/>
</dbReference>
<evidence type="ECO:0000256" key="11">
    <source>
        <dbReference type="ARBA" id="ARBA00023268"/>
    </source>
</evidence>
<dbReference type="GO" id="GO:0005739">
    <property type="term" value="C:mitochondrion"/>
    <property type="evidence" value="ECO:0007669"/>
    <property type="project" value="TreeGrafter"/>
</dbReference>
<comment type="cofactor">
    <cofactor evidence="1">
        <name>biotin</name>
        <dbReference type="ChEBI" id="CHEBI:57586"/>
    </cofactor>
</comment>
<dbReference type="Gene3D" id="2.40.50.100">
    <property type="match status" value="1"/>
</dbReference>
<dbReference type="SUPFAM" id="SSF56059">
    <property type="entry name" value="Glutathione synthetase ATP-binding domain-like"/>
    <property type="match status" value="1"/>
</dbReference>
<dbReference type="Pfam" id="PF21385">
    <property type="entry name" value="ACCA_BT"/>
    <property type="match status" value="1"/>
</dbReference>
<dbReference type="Gene3D" id="3.30.470.20">
    <property type="entry name" value="ATP-grasp fold, B domain"/>
    <property type="match status" value="1"/>
</dbReference>
<reference evidence="21" key="1">
    <citation type="submission" date="2021-01" db="UniProtKB">
        <authorList>
            <consortium name="EnsemblMetazoa"/>
        </authorList>
    </citation>
    <scope>IDENTIFICATION</scope>
</reference>
<keyword evidence="10" id="KW-0092">Biotin</keyword>
<comment type="catalytic activity">
    <reaction evidence="12">
        <text>hydrogencarbonate + acetyl-CoA + ATP = malonyl-CoA + ADP + phosphate + H(+)</text>
        <dbReference type="Rhea" id="RHEA:11308"/>
        <dbReference type="ChEBI" id="CHEBI:15378"/>
        <dbReference type="ChEBI" id="CHEBI:17544"/>
        <dbReference type="ChEBI" id="CHEBI:30616"/>
        <dbReference type="ChEBI" id="CHEBI:43474"/>
        <dbReference type="ChEBI" id="CHEBI:57288"/>
        <dbReference type="ChEBI" id="CHEBI:57384"/>
        <dbReference type="ChEBI" id="CHEBI:456216"/>
        <dbReference type="EC" id="6.4.1.2"/>
    </reaction>
</comment>
<evidence type="ECO:0000256" key="4">
    <source>
        <dbReference type="ARBA" id="ARBA00022598"/>
    </source>
</evidence>
<dbReference type="Gene3D" id="3.40.50.20">
    <property type="match status" value="1"/>
</dbReference>
<dbReference type="InterPro" id="IPR013537">
    <property type="entry name" value="AcCoA_COase_cen"/>
</dbReference>
<dbReference type="InterPro" id="IPR011762">
    <property type="entry name" value="COA_CT_N"/>
</dbReference>
<protein>
    <recommendedName>
        <fullName evidence="23">Acetyl-CoA carboxylase</fullName>
    </recommendedName>
</protein>
<dbReference type="Proteomes" id="UP000594262">
    <property type="component" value="Unplaced"/>
</dbReference>
<keyword evidence="4" id="KW-0436">Ligase</keyword>
<dbReference type="UniPathway" id="UPA00655">
    <property type="reaction ID" value="UER00711"/>
</dbReference>
<dbReference type="EnsemblMetazoa" id="CLYHEMT016594.1">
    <property type="protein sequence ID" value="CLYHEMP016594.1"/>
    <property type="gene ID" value="CLYHEMG016594"/>
</dbReference>
<dbReference type="SUPFAM" id="SSF52096">
    <property type="entry name" value="ClpP/crotonase"/>
    <property type="match status" value="2"/>
</dbReference>
<evidence type="ECO:0000313" key="22">
    <source>
        <dbReference type="Proteomes" id="UP000594262"/>
    </source>
</evidence>
<evidence type="ECO:0000256" key="10">
    <source>
        <dbReference type="ARBA" id="ARBA00023267"/>
    </source>
</evidence>
<dbReference type="InterPro" id="IPR029045">
    <property type="entry name" value="ClpP/crotonase-like_dom_sf"/>
</dbReference>
<dbReference type="InterPro" id="IPR001882">
    <property type="entry name" value="Biotin_BS"/>
</dbReference>
<dbReference type="Pfam" id="PF01039">
    <property type="entry name" value="Carboxyl_trans"/>
    <property type="match status" value="1"/>
</dbReference>
<dbReference type="Pfam" id="PF02785">
    <property type="entry name" value="Biotin_carb_C"/>
    <property type="match status" value="1"/>
</dbReference>
<dbReference type="PROSITE" id="PS00188">
    <property type="entry name" value="BIOTIN"/>
    <property type="match status" value="1"/>
</dbReference>
<feature type="domain" description="ATP-grasp" evidence="17">
    <location>
        <begin position="217"/>
        <end position="411"/>
    </location>
</feature>
<dbReference type="InterPro" id="IPR005482">
    <property type="entry name" value="Biotin_COase_C"/>
</dbReference>
<name>A0A7M5X2M5_9CNID</name>
<comment type="pathway">
    <text evidence="2">Lipid metabolism; malonyl-CoA biosynthesis; malonyl-CoA from acetyl-CoA: step 1/1.</text>
</comment>
<dbReference type="PANTHER" id="PTHR45728">
    <property type="entry name" value="ACETYL-COA CARBOXYLASE, ISOFORM A"/>
    <property type="match status" value="1"/>
</dbReference>
<dbReference type="InterPro" id="IPR016185">
    <property type="entry name" value="PreATP-grasp_dom_sf"/>
</dbReference>
<dbReference type="InterPro" id="IPR049076">
    <property type="entry name" value="ACCA"/>
</dbReference>
<evidence type="ECO:0000259" key="18">
    <source>
        <dbReference type="PROSITE" id="PS50979"/>
    </source>
</evidence>
<dbReference type="OrthoDB" id="14612at2759"/>
<keyword evidence="6" id="KW-0276">Fatty acid metabolism</keyword>
<dbReference type="Gene3D" id="2.40.460.10">
    <property type="entry name" value="Biotin dependent carboxylase carboxyltransferase"/>
    <property type="match status" value="1"/>
</dbReference>
<evidence type="ECO:0000259" key="19">
    <source>
        <dbReference type="PROSITE" id="PS50980"/>
    </source>
</evidence>
<dbReference type="InterPro" id="IPR005481">
    <property type="entry name" value="BC-like_N"/>
</dbReference>
<dbReference type="SUPFAM" id="SSF51230">
    <property type="entry name" value="Single hybrid motif"/>
    <property type="match status" value="1"/>
</dbReference>
<evidence type="ECO:0000256" key="9">
    <source>
        <dbReference type="ARBA" id="ARBA00023160"/>
    </source>
</evidence>
<dbReference type="Pfam" id="PF08326">
    <property type="entry name" value="ACC_central"/>
    <property type="match status" value="1"/>
</dbReference>
<feature type="domain" description="Lipoyl-binding" evidence="16">
    <location>
        <begin position="690"/>
        <end position="764"/>
    </location>
</feature>
<dbReference type="CDD" id="cd06850">
    <property type="entry name" value="biotinyl_domain"/>
    <property type="match status" value="1"/>
</dbReference>
<dbReference type="GO" id="GO:0003989">
    <property type="term" value="F:acetyl-CoA carboxylase activity"/>
    <property type="evidence" value="ECO:0007669"/>
    <property type="project" value="UniProtKB-EC"/>
</dbReference>
<evidence type="ECO:0008006" key="23">
    <source>
        <dbReference type="Google" id="ProtNLM"/>
    </source>
</evidence>
<feature type="domain" description="CoA carboxyltransferase N-terminal" evidence="19">
    <location>
        <begin position="1513"/>
        <end position="1853"/>
    </location>
</feature>
<comment type="catalytic activity">
    <reaction evidence="13">
        <text>N(6)-biotinyl-L-lysyl-[protein] + hydrogencarbonate + ATP = N(6)-carboxybiotinyl-L-lysyl-[protein] + ADP + phosphate + H(+)</text>
        <dbReference type="Rhea" id="RHEA:13501"/>
        <dbReference type="Rhea" id="RHEA-COMP:10505"/>
        <dbReference type="Rhea" id="RHEA-COMP:10506"/>
        <dbReference type="ChEBI" id="CHEBI:15378"/>
        <dbReference type="ChEBI" id="CHEBI:17544"/>
        <dbReference type="ChEBI" id="CHEBI:30616"/>
        <dbReference type="ChEBI" id="CHEBI:43474"/>
        <dbReference type="ChEBI" id="CHEBI:83144"/>
        <dbReference type="ChEBI" id="CHEBI:83145"/>
        <dbReference type="ChEBI" id="CHEBI:456216"/>
        <dbReference type="EC" id="6.3.4.14"/>
    </reaction>
</comment>
<dbReference type="InterPro" id="IPR011053">
    <property type="entry name" value="Single_hybrid_motif"/>
</dbReference>
<dbReference type="RefSeq" id="XP_066929463.1">
    <property type="nucleotide sequence ID" value="XM_067073362.1"/>
</dbReference>
<evidence type="ECO:0000256" key="8">
    <source>
        <dbReference type="ARBA" id="ARBA00023098"/>
    </source>
</evidence>
<keyword evidence="7 14" id="KW-0067">ATP-binding</keyword>
<evidence type="ECO:0000259" key="16">
    <source>
        <dbReference type="PROSITE" id="PS50968"/>
    </source>
</evidence>
<dbReference type="GO" id="GO:0005524">
    <property type="term" value="F:ATP binding"/>
    <property type="evidence" value="ECO:0007669"/>
    <property type="project" value="UniProtKB-UniRule"/>
</dbReference>
<evidence type="ECO:0000256" key="3">
    <source>
        <dbReference type="ARBA" id="ARBA00022516"/>
    </source>
</evidence>
<sequence>MSGFITMENEDTSSDSGSDSETGLKLALDKQRSNTQERLDNYVAATPAEFVSKFGGTHVIEKVLVANNGIAAVKCIRSMRQWAYDMFGNDKAVKFVAMVTPEDLKANAEYVKMADHFVTVPGGTNNNNYANVELILDIARRTAVQAVWAGWGHASENPKLPELLSKNGIAFIGPTSHSMWALGDKVASSIIAQSIDIPTLPWSGNGITLDIDKDSKPGEGNYVSVPMEKFQEACVTDVMKGLVIAHEIGYPVMIKASEGGGGKGIRKCNNDEEFSNGFRQVETEVPGSPIFIMKCMQRARHLEVQLLADQYGEAISLFGRDCSVQRRHQKIIEEGPVTVCKGETLVKMEKNAVNLAKLVGYVSAGTVEYLYDCISKEVYFLELNPRLQVEHPCTEMITNINLAACQLQIAMGIPLHRIKDIRLLYGESPWSAAPIIFTDYYGKLKPKGHVIACRITAENPDEGFKPSSGTIKELSYRSNAHCWGYFSVTADGSLHEYADSQFGHLFAGGENREAARKNMVVALKELSIRGDFRTTVEYLVRLLEDESFKRNTIDTAWLDSLIAEKVKAESPEIIPAVICGALHIADDVVSKTFLVYQSALERGQIPKASNLKITENVELIHNETKYILLVTKCGATQYFLEMNESCLEVDVHRMSDGGMMVSIGDTTYTSFLKDEVSGYRVIINGKTCVFRKENDPTILRSPSPGKLINYTIEDGGHVFAGEAYAEIEVMKMIMPLVAACSGCLHHIKVPGTSLEPGMVIGRLTLDDPNKVAQTVLHRSAFPNIGNRTKGIKLHQIFQASHENLINTMNGYCVQEPYFLPKMDEDLKTILKVLNDPALPLIEMQELLTSVTGRIPQEVGDKINNLLKRYSSNLTSILNRFPSQKINMIIDSYASTLTKRNERDLFFLNSQGIVQLVQKFREGIKGYRKNVLIGLLKQYVRVEKLFNEGNFEKCVSLMVDRNDEKSMEKIIEKVFSHDRVLQKNALVIKIIDCLCSKEHQLTEEIRNIMLELTELNQTAHAKVALKARQVLISSQKPSYELRHNQYESIFLSAIDLYGQQVNPENLQKIILAETAVYDILPSFFYHRNNLVRKAALEVYIRRSYIAYELTQLFHDEIIDGLNMIEFTFKLPTTHPNKPCTPVEDPSQTSFSRPPLTPTFSISESWKAISSVDPGYERMGAMVALKDFEKFKEAFDDILKQFDPNEILSTEVGSNGLTSNKRSSSASLKEFDNDPIHIINVCIKKSDISTSNQEEEKNNLQEFIRSKREQLCEHGIRRISILMSDNKGEFPHIYTFRARDQFYEDHIYRHLEPALAFQLEVNRMSSFDLTPINCTNKSLHLYYASAKKQRDNQEVTDYRFFVRSIVRHGDFVTKEASFGYLVKASEVQMLEALDEIEVALSKVDRRTDCNHIFLNFYATIIIEPQKIEESIRMIVLRHALRLWKLRVLKAECKIKVRLTPESPIITLRLFMSNESGYSLDMYTYQEVFDKASGRTIFKSYGDRQGPHHGLPITTPYVTKDHLQFKRFAAQSQLTTYVYDYPELFRQAVHKQWKDWVALNGLQWSLFQVRKDLIECKELCLDSKKELVEVNRHPGENDCGIVAWHVTLYTPEYDEGREVYICANDITHMIGSFSLEEDSLYDKILQRAIKAAVPFIYISANSGARIGLAEDVKNAFRVAWIDKDRPDKGFKYLYVTPSDYTKLASSNSIHAEAIDEDGEVRYKITDVIGKETGIGVENLKGSGLIAGRTSEAYEKTVTLNLVTCRTVGIGSYLTRLGQRIVQVENSNIILTGFHALNKLLGRPVYSSNAQLGGPQIMHKNGVSHLVVKDEFNGLAEIVKWLSYIPKKRGEPLPVSTVTDPVDRTVDFNPPKGHYNPRHMIAGREEASCSNRWESGLFDKGSFTEVLSNWAQTVICGRARLGGIPVGVIVPEVRPVEKSVPPDPADPTSETKLIVQAGQVWYPDSSFKTAQCISDFNQEGLPLIILANWRGFSGGMKDMYDQILKFGAYIVDGLRKYKQPVLIYIPPKGELRGGAWVVVEPSINEEHMEMYADKEARGGVLEPSGTCEIKYKMKDIVRTMKRLDEKYSDISNQIAAPDTPAQEKKKLEKSLKEREKDILPVYQKIALTYADLHDTAGRMQEKGCIDGVLEWKNSRKFLYWRLKRLLLQDKVKQMLPSSNGGYTKAHVETVIQRLFLEENGTVQSYLWEDNEFVCRWMEDDLRKDEGSSLIKEHTKWLQRDIILRDIKNIVSANPEVAMDAIVNIAQQMNESKRNELSRVLLALNSTNERASSSSGEEGSEPSRTNSVASSTT</sequence>
<dbReference type="PROSITE" id="PS00866">
    <property type="entry name" value="CPSASE_1"/>
    <property type="match status" value="1"/>
</dbReference>
<keyword evidence="8" id="KW-0443">Lipid metabolism</keyword>
<dbReference type="InterPro" id="IPR011761">
    <property type="entry name" value="ATP-grasp"/>
</dbReference>
<feature type="compositionally biased region" description="Low complexity" evidence="15">
    <location>
        <begin position="14"/>
        <end position="23"/>
    </location>
</feature>
<evidence type="ECO:0000256" key="1">
    <source>
        <dbReference type="ARBA" id="ARBA00001953"/>
    </source>
</evidence>
<dbReference type="Pfam" id="PF02786">
    <property type="entry name" value="CPSase_L_D2"/>
    <property type="match status" value="1"/>
</dbReference>
<dbReference type="GO" id="GO:0004075">
    <property type="term" value="F:biotin carboxylase activity"/>
    <property type="evidence" value="ECO:0007669"/>
    <property type="project" value="UniProtKB-EC"/>
</dbReference>
<keyword evidence="9" id="KW-0275">Fatty acid biosynthesis</keyword>
<dbReference type="InterPro" id="IPR034733">
    <property type="entry name" value="AcCoA_carboxyl_beta"/>
</dbReference>
<dbReference type="PANTHER" id="PTHR45728:SF3">
    <property type="entry name" value="ACETYL-COA CARBOXYLASE"/>
    <property type="match status" value="1"/>
</dbReference>